<dbReference type="EnsemblMetazoa" id="ASIC001186-RA">
    <property type="protein sequence ID" value="ASIC001186-PA"/>
    <property type="gene ID" value="ASIC001186"/>
</dbReference>
<organism evidence="1">
    <name type="scientific">Anopheles sinensis</name>
    <name type="common">Mosquito</name>
    <dbReference type="NCBI Taxonomy" id="74873"/>
    <lineage>
        <taxon>Eukaryota</taxon>
        <taxon>Metazoa</taxon>
        <taxon>Ecdysozoa</taxon>
        <taxon>Arthropoda</taxon>
        <taxon>Hexapoda</taxon>
        <taxon>Insecta</taxon>
        <taxon>Pterygota</taxon>
        <taxon>Neoptera</taxon>
        <taxon>Endopterygota</taxon>
        <taxon>Diptera</taxon>
        <taxon>Nematocera</taxon>
        <taxon>Culicoidea</taxon>
        <taxon>Culicidae</taxon>
        <taxon>Anophelinae</taxon>
        <taxon>Anopheles</taxon>
    </lineage>
</organism>
<reference evidence="1 3" key="1">
    <citation type="journal article" date="2014" name="BMC Genomics">
        <title>Genome sequence of Anopheles sinensis provides insight into genetics basis of mosquito competence for malaria parasites.</title>
        <authorList>
            <person name="Zhou D."/>
            <person name="Zhang D."/>
            <person name="Ding G."/>
            <person name="Shi L."/>
            <person name="Hou Q."/>
            <person name="Ye Y."/>
            <person name="Xu Y."/>
            <person name="Zhou H."/>
            <person name="Xiong C."/>
            <person name="Li S."/>
            <person name="Yu J."/>
            <person name="Hong S."/>
            <person name="Yu X."/>
            <person name="Zou P."/>
            <person name="Chen C."/>
            <person name="Chang X."/>
            <person name="Wang W."/>
            <person name="Lv Y."/>
            <person name="Sun Y."/>
            <person name="Ma L."/>
            <person name="Shen B."/>
            <person name="Zhu C."/>
        </authorList>
    </citation>
    <scope>NUCLEOTIDE SEQUENCE [LARGE SCALE GENOMIC DNA]</scope>
</reference>
<dbReference type="EMBL" id="ATLV01005280">
    <property type="status" value="NOT_ANNOTATED_CDS"/>
    <property type="molecule type" value="Genomic_DNA"/>
</dbReference>
<name>A0A084VB46_ANOSI</name>
<proteinExistence type="predicted"/>
<evidence type="ECO:0000313" key="3">
    <source>
        <dbReference type="Proteomes" id="UP000030765"/>
    </source>
</evidence>
<sequence>MVRTMSGFRSNATTYEEGFPNVSNVLSNRENIKAFLPAKEIVVSPIKVEFLQSLSDGSRQTSTMD</sequence>
<dbReference type="EMBL" id="KE524276">
    <property type="protein sequence ID" value="KFB35190.1"/>
    <property type="molecule type" value="Genomic_DNA"/>
</dbReference>
<evidence type="ECO:0000313" key="1">
    <source>
        <dbReference type="EMBL" id="KFB35190.1"/>
    </source>
</evidence>
<gene>
    <name evidence="1" type="ORF">ZHAS_00001186</name>
</gene>
<dbReference type="AlphaFoldDB" id="A0A084VB46"/>
<reference evidence="2" key="2">
    <citation type="submission" date="2020-05" db="UniProtKB">
        <authorList>
            <consortium name="EnsemblMetazoa"/>
        </authorList>
    </citation>
    <scope>IDENTIFICATION</scope>
</reference>
<keyword evidence="3" id="KW-1185">Reference proteome</keyword>
<evidence type="ECO:0000313" key="2">
    <source>
        <dbReference type="EnsemblMetazoa" id="ASIC001186-PA"/>
    </source>
</evidence>
<protein>
    <submittedName>
        <fullName evidence="1 2">Uncharacterized protein</fullName>
    </submittedName>
</protein>
<dbReference type="VEuPathDB" id="VectorBase:ASIC001186"/>
<dbReference type="Proteomes" id="UP000030765">
    <property type="component" value="Unassembled WGS sequence"/>
</dbReference>
<accession>A0A084VB46</accession>